<evidence type="ECO:0000313" key="12">
    <source>
        <dbReference type="EMBL" id="NMB92014.1"/>
    </source>
</evidence>
<keyword evidence="9" id="KW-0408">Iron</keyword>
<comment type="caution">
    <text evidence="12">The sequence shown here is derived from an EMBL/GenBank/DDBJ whole genome shotgun (WGS) entry which is preliminary data.</text>
</comment>
<proteinExistence type="predicted"/>
<dbReference type="SFLD" id="SFLDS00029">
    <property type="entry name" value="Radical_SAM"/>
    <property type="match status" value="1"/>
</dbReference>
<keyword evidence="4" id="KW-0963">Cytoplasm</keyword>
<keyword evidence="8" id="KW-0479">Metal-binding</keyword>
<dbReference type="GO" id="GO:0008173">
    <property type="term" value="F:RNA methyltransferase activity"/>
    <property type="evidence" value="ECO:0007669"/>
    <property type="project" value="InterPro"/>
</dbReference>
<dbReference type="Proteomes" id="UP000590542">
    <property type="component" value="Unassembled WGS sequence"/>
</dbReference>
<name>A0A7X9E7W2_UNCKA</name>
<dbReference type="GO" id="GO:0046872">
    <property type="term" value="F:metal ion binding"/>
    <property type="evidence" value="ECO:0007669"/>
    <property type="project" value="UniProtKB-KW"/>
</dbReference>
<dbReference type="PANTHER" id="PTHR30544:SF5">
    <property type="entry name" value="RADICAL SAM CORE DOMAIN-CONTAINING PROTEIN"/>
    <property type="match status" value="1"/>
</dbReference>
<protein>
    <submittedName>
        <fullName evidence="12">Radical SAM protein</fullName>
    </submittedName>
</protein>
<dbReference type="PROSITE" id="PS51918">
    <property type="entry name" value="RADICAL_SAM"/>
    <property type="match status" value="1"/>
</dbReference>
<evidence type="ECO:0000256" key="7">
    <source>
        <dbReference type="ARBA" id="ARBA00022691"/>
    </source>
</evidence>
<sequence length="356" mass="41055">MVDTNEGKIKQIENFLDSRYPSFTIKQITNAIYKQGVKSYTDISTIKKELREELKDKFGNVLSLKPIAVTKEKQAQKILFETTDKHRIESVRMVYKPNEERKVEHQALCVSTQSGCAMGCKFCATGATGFRRNLTADEIVDQFLYFIQENINLDTVFFSGMGEPLNNPNFFKSLDMFINYIGLSQRKLSVSTCGITSGIRNITKKYPQVNITLSLHFPFQRQRESLMPATKKYPLPEVLTALREHVYKTNKKVFLAYVMLSKVNDTEEHAKELCRIINRSGRKNYLFHVNLIKFHEGSTLSSFKHSTKEDFNKFCKILESKHINYTIRQNFGSDIEAACGQLYARYTSKSSNLTRF</sequence>
<keyword evidence="5" id="KW-0489">Methyltransferase</keyword>
<dbReference type="GO" id="GO:0051539">
    <property type="term" value="F:4 iron, 4 sulfur cluster binding"/>
    <property type="evidence" value="ECO:0007669"/>
    <property type="project" value="UniProtKB-KW"/>
</dbReference>
<dbReference type="InterPro" id="IPR013785">
    <property type="entry name" value="Aldolase_TIM"/>
</dbReference>
<evidence type="ECO:0000256" key="1">
    <source>
        <dbReference type="ARBA" id="ARBA00001966"/>
    </source>
</evidence>
<evidence type="ECO:0000256" key="8">
    <source>
        <dbReference type="ARBA" id="ARBA00022723"/>
    </source>
</evidence>
<dbReference type="Pfam" id="PF04055">
    <property type="entry name" value="Radical_SAM"/>
    <property type="match status" value="1"/>
</dbReference>
<dbReference type="GO" id="GO:0070475">
    <property type="term" value="P:rRNA base methylation"/>
    <property type="evidence" value="ECO:0007669"/>
    <property type="project" value="TreeGrafter"/>
</dbReference>
<evidence type="ECO:0000256" key="10">
    <source>
        <dbReference type="ARBA" id="ARBA00023014"/>
    </source>
</evidence>
<reference evidence="12 13" key="1">
    <citation type="journal article" date="2020" name="Biotechnol. Biofuels">
        <title>New insights from the biogas microbiome by comprehensive genome-resolved metagenomics of nearly 1600 species originating from multiple anaerobic digesters.</title>
        <authorList>
            <person name="Campanaro S."/>
            <person name="Treu L."/>
            <person name="Rodriguez-R L.M."/>
            <person name="Kovalovszki A."/>
            <person name="Ziels R.M."/>
            <person name="Maus I."/>
            <person name="Zhu X."/>
            <person name="Kougias P.G."/>
            <person name="Basile A."/>
            <person name="Luo G."/>
            <person name="Schluter A."/>
            <person name="Konstantinidis K.T."/>
            <person name="Angelidaki I."/>
        </authorList>
    </citation>
    <scope>NUCLEOTIDE SEQUENCE [LARGE SCALE GENOMIC DNA]</scope>
    <source>
        <strain evidence="12">AS27yjCOA_202</strain>
    </source>
</reference>
<dbReference type="SFLD" id="SFLDF00275">
    <property type="entry name" value="adenosine_C2_methyltransferase"/>
    <property type="match status" value="1"/>
</dbReference>
<keyword evidence="6" id="KW-0808">Transferase</keyword>
<comment type="subcellular location">
    <subcellularLocation>
        <location evidence="2">Cytoplasm</location>
    </subcellularLocation>
</comment>
<evidence type="ECO:0000259" key="11">
    <source>
        <dbReference type="PROSITE" id="PS51918"/>
    </source>
</evidence>
<dbReference type="PIRSF" id="PIRSF006004">
    <property type="entry name" value="CHP00048"/>
    <property type="match status" value="1"/>
</dbReference>
<dbReference type="InterPro" id="IPR058240">
    <property type="entry name" value="rSAM_sf"/>
</dbReference>
<keyword evidence="10" id="KW-0411">Iron-sulfur</keyword>
<keyword evidence="7" id="KW-0949">S-adenosyl-L-methionine</keyword>
<dbReference type="PANTHER" id="PTHR30544">
    <property type="entry name" value="23S RRNA METHYLTRANSFERASE"/>
    <property type="match status" value="1"/>
</dbReference>
<feature type="domain" description="Radical SAM core" evidence="11">
    <location>
        <begin position="102"/>
        <end position="334"/>
    </location>
</feature>
<evidence type="ECO:0000256" key="4">
    <source>
        <dbReference type="ARBA" id="ARBA00022490"/>
    </source>
</evidence>
<comment type="cofactor">
    <cofactor evidence="1">
        <name>[4Fe-4S] cluster</name>
        <dbReference type="ChEBI" id="CHEBI:49883"/>
    </cofactor>
</comment>
<evidence type="ECO:0000256" key="6">
    <source>
        <dbReference type="ARBA" id="ARBA00022679"/>
    </source>
</evidence>
<dbReference type="AlphaFoldDB" id="A0A7X9E7W2"/>
<organism evidence="12 13">
    <name type="scientific">candidate division WWE3 bacterium</name>
    <dbReference type="NCBI Taxonomy" id="2053526"/>
    <lineage>
        <taxon>Bacteria</taxon>
        <taxon>Katanobacteria</taxon>
    </lineage>
</organism>
<dbReference type="InterPro" id="IPR040072">
    <property type="entry name" value="Methyltransferase_A"/>
</dbReference>
<evidence type="ECO:0000313" key="13">
    <source>
        <dbReference type="Proteomes" id="UP000590542"/>
    </source>
</evidence>
<evidence type="ECO:0000256" key="9">
    <source>
        <dbReference type="ARBA" id="ARBA00023004"/>
    </source>
</evidence>
<dbReference type="SFLD" id="SFLDG01062">
    <property type="entry name" value="methyltransferase_(Class_A)"/>
    <property type="match status" value="1"/>
</dbReference>
<dbReference type="GO" id="GO:0030488">
    <property type="term" value="P:tRNA methylation"/>
    <property type="evidence" value="ECO:0007669"/>
    <property type="project" value="TreeGrafter"/>
</dbReference>
<evidence type="ECO:0000256" key="3">
    <source>
        <dbReference type="ARBA" id="ARBA00022485"/>
    </source>
</evidence>
<dbReference type="GO" id="GO:0005737">
    <property type="term" value="C:cytoplasm"/>
    <property type="evidence" value="ECO:0007669"/>
    <property type="project" value="UniProtKB-SubCell"/>
</dbReference>
<dbReference type="InterPro" id="IPR004383">
    <property type="entry name" value="rRNA_lsu_MTrfase_RlmN/Cfr"/>
</dbReference>
<dbReference type="SUPFAM" id="SSF102114">
    <property type="entry name" value="Radical SAM enzymes"/>
    <property type="match status" value="1"/>
</dbReference>
<dbReference type="EMBL" id="JAAZNV010000014">
    <property type="protein sequence ID" value="NMB92014.1"/>
    <property type="molecule type" value="Genomic_DNA"/>
</dbReference>
<keyword evidence="3" id="KW-0004">4Fe-4S</keyword>
<dbReference type="Gene3D" id="3.20.20.70">
    <property type="entry name" value="Aldolase class I"/>
    <property type="match status" value="1"/>
</dbReference>
<evidence type="ECO:0000256" key="2">
    <source>
        <dbReference type="ARBA" id="ARBA00004496"/>
    </source>
</evidence>
<dbReference type="InterPro" id="IPR007197">
    <property type="entry name" value="rSAM"/>
</dbReference>
<evidence type="ECO:0000256" key="5">
    <source>
        <dbReference type="ARBA" id="ARBA00022603"/>
    </source>
</evidence>
<gene>
    <name evidence="12" type="ORF">GYA37_04245</name>
</gene>
<dbReference type="Gene3D" id="1.10.150.530">
    <property type="match status" value="1"/>
</dbReference>
<dbReference type="CDD" id="cd01335">
    <property type="entry name" value="Radical_SAM"/>
    <property type="match status" value="1"/>
</dbReference>
<accession>A0A7X9E7W2</accession>